<dbReference type="EMBL" id="RBIG01000001">
    <property type="protein sequence ID" value="RKQ72810.1"/>
    <property type="molecule type" value="Genomic_DNA"/>
</dbReference>
<protein>
    <recommendedName>
        <fullName evidence="3">VWA domain-containing protein</fullName>
    </recommendedName>
</protein>
<name>A0A420WPA4_9PROT</name>
<dbReference type="RefSeq" id="WP_121217407.1">
    <property type="nucleotide sequence ID" value="NZ_RBIG01000001.1"/>
</dbReference>
<accession>A0A420WPA4</accession>
<proteinExistence type="predicted"/>
<dbReference type="Proteomes" id="UP000277424">
    <property type="component" value="Unassembled WGS sequence"/>
</dbReference>
<dbReference type="AlphaFoldDB" id="A0A420WPA4"/>
<comment type="caution">
    <text evidence="1">The sequence shown here is derived from an EMBL/GenBank/DDBJ whole genome shotgun (WGS) entry which is preliminary data.</text>
</comment>
<gene>
    <name evidence="1" type="ORF">BCL74_0579</name>
</gene>
<dbReference type="SUPFAM" id="SSF53300">
    <property type="entry name" value="vWA-like"/>
    <property type="match status" value="1"/>
</dbReference>
<evidence type="ECO:0008006" key="3">
    <source>
        <dbReference type="Google" id="ProtNLM"/>
    </source>
</evidence>
<evidence type="ECO:0000313" key="2">
    <source>
        <dbReference type="Proteomes" id="UP000277424"/>
    </source>
</evidence>
<evidence type="ECO:0000313" key="1">
    <source>
        <dbReference type="EMBL" id="RKQ72810.1"/>
    </source>
</evidence>
<dbReference type="InterPro" id="IPR036465">
    <property type="entry name" value="vWFA_dom_sf"/>
</dbReference>
<organism evidence="1 2">
    <name type="scientific">Oceanibaculum indicum</name>
    <dbReference type="NCBI Taxonomy" id="526216"/>
    <lineage>
        <taxon>Bacteria</taxon>
        <taxon>Pseudomonadati</taxon>
        <taxon>Pseudomonadota</taxon>
        <taxon>Alphaproteobacteria</taxon>
        <taxon>Rhodospirillales</taxon>
        <taxon>Oceanibaculaceae</taxon>
        <taxon>Oceanibaculum</taxon>
    </lineage>
</organism>
<dbReference type="OrthoDB" id="5430236at2"/>
<sequence length="242" mass="26262">MVSDKTKLPGTGTRTLSSQSQVEAFLQRLAATPKPVPQGRRGRLIFAMDATASRQPSWDTACQIQGEMFRETAALGGLDIQLAYYRGFHEFDASPWLSDAEALLGRMTSVQCRGGQTQIGRLLQHTIAETRQNKVQALVFVGDCFEEDIDRVCQIAGELGLLGVPAFLFHEGGEPVARRAFEEIARLTKGAYCPFDASSAQQLRDLLSAVAVYAAGGYRALESYGKRKGGAALMLTSRLGQA</sequence>
<reference evidence="1 2" key="1">
    <citation type="submission" date="2018-10" db="EMBL/GenBank/DDBJ databases">
        <title>Comparative analysis of microorganisms from saline springs in Andes Mountain Range, Colombia.</title>
        <authorList>
            <person name="Rubin E."/>
        </authorList>
    </citation>
    <scope>NUCLEOTIDE SEQUENCE [LARGE SCALE GENOMIC DNA]</scope>
    <source>
        <strain evidence="1 2">USBA 36</strain>
    </source>
</reference>